<dbReference type="SUPFAM" id="SSF52096">
    <property type="entry name" value="ClpP/crotonase"/>
    <property type="match status" value="1"/>
</dbReference>
<dbReference type="Gene3D" id="3.90.226.10">
    <property type="entry name" value="2-enoyl-CoA Hydratase, Chain A, domain 1"/>
    <property type="match status" value="1"/>
</dbReference>
<evidence type="ECO:0000313" key="4">
    <source>
        <dbReference type="Proteomes" id="UP000198582"/>
    </source>
</evidence>
<dbReference type="CDD" id="cd06567">
    <property type="entry name" value="Peptidase_S41"/>
    <property type="match status" value="1"/>
</dbReference>
<dbReference type="AlphaFoldDB" id="A0A1H8X3Z3"/>
<evidence type="ECO:0000313" key="3">
    <source>
        <dbReference type="EMBL" id="SEP34387.1"/>
    </source>
</evidence>
<reference evidence="3 4" key="1">
    <citation type="submission" date="2016-10" db="EMBL/GenBank/DDBJ databases">
        <authorList>
            <person name="de Groot N.N."/>
        </authorList>
    </citation>
    <scope>NUCLEOTIDE SEQUENCE [LARGE SCALE GENOMIC DNA]</scope>
    <source>
        <strain evidence="3 4">DSM 44993</strain>
    </source>
</reference>
<gene>
    <name evidence="3" type="ORF">SAMN04489732_106228</name>
</gene>
<feature type="domain" description="Tail specific protease" evidence="2">
    <location>
        <begin position="80"/>
        <end position="295"/>
    </location>
</feature>
<sequence>MRRLLAVFVVLVAGLAASAPSPASPREYLVYALNLLRAHSIDRDSLDWPEVEADALHLAANASGPAGTYPAIQSVIHQLGNPHTSLLTPAQAVPPLPQTIEVPTSWTSGDVAVLTIPQFTFDPAAERRYVDAGQTAVANADSSRPCGWIVDLRGNVGGAMAPMLTVLAPLLDEGVLGSFQGPDGTSAWTLRDGQVLLDGKPQAAEANPVRLARPRPPVAVLTDGRTASSGELTLVAFRGRSRTAAFGQATAGFVTGNEAFRLSDGAELLVTTSRAVDRAGRVYDNTPIRPDHPLPAATTNDEVVAAATAWLHTQTGCAHR</sequence>
<dbReference type="PANTHER" id="PTHR32060:SF30">
    <property type="entry name" value="CARBOXY-TERMINAL PROCESSING PROTEASE CTPA"/>
    <property type="match status" value="1"/>
</dbReference>
<dbReference type="GO" id="GO:0008236">
    <property type="term" value="F:serine-type peptidase activity"/>
    <property type="evidence" value="ECO:0007669"/>
    <property type="project" value="InterPro"/>
</dbReference>
<evidence type="ECO:0000256" key="1">
    <source>
        <dbReference type="SAM" id="SignalP"/>
    </source>
</evidence>
<dbReference type="Pfam" id="PF03572">
    <property type="entry name" value="Peptidase_S41"/>
    <property type="match status" value="1"/>
</dbReference>
<name>A0A1H8X3Z3_9PSEU</name>
<feature type="chain" id="PRO_5039142847" evidence="1">
    <location>
        <begin position="24"/>
        <end position="320"/>
    </location>
</feature>
<protein>
    <submittedName>
        <fullName evidence="3">Peptidase family S41</fullName>
    </submittedName>
</protein>
<dbReference type="InterPro" id="IPR029045">
    <property type="entry name" value="ClpP/crotonase-like_dom_sf"/>
</dbReference>
<accession>A0A1H8X3Z3</accession>
<dbReference type="GO" id="GO:0004175">
    <property type="term" value="F:endopeptidase activity"/>
    <property type="evidence" value="ECO:0007669"/>
    <property type="project" value="TreeGrafter"/>
</dbReference>
<dbReference type="Proteomes" id="UP000198582">
    <property type="component" value="Unassembled WGS sequence"/>
</dbReference>
<dbReference type="PANTHER" id="PTHR32060">
    <property type="entry name" value="TAIL-SPECIFIC PROTEASE"/>
    <property type="match status" value="1"/>
</dbReference>
<dbReference type="EMBL" id="FOEF01000006">
    <property type="protein sequence ID" value="SEP34387.1"/>
    <property type="molecule type" value="Genomic_DNA"/>
</dbReference>
<dbReference type="GO" id="GO:0007165">
    <property type="term" value="P:signal transduction"/>
    <property type="evidence" value="ECO:0007669"/>
    <property type="project" value="TreeGrafter"/>
</dbReference>
<feature type="signal peptide" evidence="1">
    <location>
        <begin position="1"/>
        <end position="23"/>
    </location>
</feature>
<dbReference type="InterPro" id="IPR005151">
    <property type="entry name" value="Tail-specific_protease"/>
</dbReference>
<dbReference type="SMART" id="SM00245">
    <property type="entry name" value="TSPc"/>
    <property type="match status" value="1"/>
</dbReference>
<dbReference type="GO" id="GO:0006508">
    <property type="term" value="P:proteolysis"/>
    <property type="evidence" value="ECO:0007669"/>
    <property type="project" value="InterPro"/>
</dbReference>
<dbReference type="GO" id="GO:0030288">
    <property type="term" value="C:outer membrane-bounded periplasmic space"/>
    <property type="evidence" value="ECO:0007669"/>
    <property type="project" value="TreeGrafter"/>
</dbReference>
<organism evidence="3 4">
    <name type="scientific">Amycolatopsis saalfeldensis</name>
    <dbReference type="NCBI Taxonomy" id="394193"/>
    <lineage>
        <taxon>Bacteria</taxon>
        <taxon>Bacillati</taxon>
        <taxon>Actinomycetota</taxon>
        <taxon>Actinomycetes</taxon>
        <taxon>Pseudonocardiales</taxon>
        <taxon>Pseudonocardiaceae</taxon>
        <taxon>Amycolatopsis</taxon>
    </lineage>
</organism>
<dbReference type="STRING" id="394193.SAMN04489732_106228"/>
<evidence type="ECO:0000259" key="2">
    <source>
        <dbReference type="SMART" id="SM00245"/>
    </source>
</evidence>
<proteinExistence type="predicted"/>
<keyword evidence="1" id="KW-0732">Signal</keyword>
<dbReference type="OrthoDB" id="7314861at2"/>
<keyword evidence="4" id="KW-1185">Reference proteome</keyword>
<dbReference type="RefSeq" id="WP_091617739.1">
    <property type="nucleotide sequence ID" value="NZ_FOEF01000006.1"/>
</dbReference>